<dbReference type="Proteomes" id="UP000198629">
    <property type="component" value="Unassembled WGS sequence"/>
</dbReference>
<evidence type="ECO:0000256" key="1">
    <source>
        <dbReference type="ARBA" id="ARBA00010688"/>
    </source>
</evidence>
<evidence type="ECO:0000256" key="2">
    <source>
        <dbReference type="ARBA" id="ARBA00022679"/>
    </source>
</evidence>
<dbReference type="Gene3D" id="3.40.1190.20">
    <property type="match status" value="1"/>
</dbReference>
<evidence type="ECO:0000256" key="5">
    <source>
        <dbReference type="ARBA" id="ARBA00022840"/>
    </source>
</evidence>
<proteinExistence type="inferred from homology"/>
<protein>
    <submittedName>
        <fullName evidence="7">Fructokinase</fullName>
    </submittedName>
</protein>
<dbReference type="PANTHER" id="PTHR43085:SF1">
    <property type="entry name" value="PSEUDOURIDINE KINASE-RELATED"/>
    <property type="match status" value="1"/>
</dbReference>
<dbReference type="OrthoDB" id="9779730at2"/>
<dbReference type="GO" id="GO:0005524">
    <property type="term" value="F:ATP binding"/>
    <property type="evidence" value="ECO:0007669"/>
    <property type="project" value="UniProtKB-KW"/>
</dbReference>
<feature type="domain" description="Carbohydrate kinase PfkB" evidence="6">
    <location>
        <begin position="21"/>
        <end position="285"/>
    </location>
</feature>
<organism evidence="7 8">
    <name type="scientific">Methylophilus rhizosphaerae</name>
    <dbReference type="NCBI Taxonomy" id="492660"/>
    <lineage>
        <taxon>Bacteria</taxon>
        <taxon>Pseudomonadati</taxon>
        <taxon>Pseudomonadota</taxon>
        <taxon>Betaproteobacteria</taxon>
        <taxon>Nitrosomonadales</taxon>
        <taxon>Methylophilaceae</taxon>
        <taxon>Methylophilus</taxon>
    </lineage>
</organism>
<keyword evidence="4 7" id="KW-0418">Kinase</keyword>
<keyword evidence="5" id="KW-0067">ATP-binding</keyword>
<name>A0A1G9CCB7_9PROT</name>
<dbReference type="InterPro" id="IPR002173">
    <property type="entry name" value="Carboh/pur_kinase_PfkB_CS"/>
</dbReference>
<dbReference type="InterPro" id="IPR050306">
    <property type="entry name" value="PfkB_Carbo_kinase"/>
</dbReference>
<dbReference type="EMBL" id="FNFX01000003">
    <property type="protein sequence ID" value="SDK49322.1"/>
    <property type="molecule type" value="Genomic_DNA"/>
</dbReference>
<gene>
    <name evidence="7" type="ORF">SAMN05192566_1384</name>
</gene>
<dbReference type="PROSITE" id="PS00583">
    <property type="entry name" value="PFKB_KINASES_1"/>
    <property type="match status" value="1"/>
</dbReference>
<dbReference type="PANTHER" id="PTHR43085">
    <property type="entry name" value="HEXOKINASE FAMILY MEMBER"/>
    <property type="match status" value="1"/>
</dbReference>
<dbReference type="InterPro" id="IPR029056">
    <property type="entry name" value="Ribokinase-like"/>
</dbReference>
<keyword evidence="2" id="KW-0808">Transferase</keyword>
<dbReference type="AlphaFoldDB" id="A0A1G9CCB7"/>
<accession>A0A1G9CCB7</accession>
<keyword evidence="8" id="KW-1185">Reference proteome</keyword>
<evidence type="ECO:0000256" key="3">
    <source>
        <dbReference type="ARBA" id="ARBA00022741"/>
    </source>
</evidence>
<evidence type="ECO:0000313" key="8">
    <source>
        <dbReference type="Proteomes" id="UP000198629"/>
    </source>
</evidence>
<dbReference type="RefSeq" id="WP_091471438.1">
    <property type="nucleotide sequence ID" value="NZ_FNFX01000003.1"/>
</dbReference>
<evidence type="ECO:0000256" key="4">
    <source>
        <dbReference type="ARBA" id="ARBA00022777"/>
    </source>
</evidence>
<reference evidence="8" key="1">
    <citation type="submission" date="2016-10" db="EMBL/GenBank/DDBJ databases">
        <authorList>
            <person name="Varghese N."/>
            <person name="Submissions S."/>
        </authorList>
    </citation>
    <scope>NUCLEOTIDE SEQUENCE [LARGE SCALE GENOMIC DNA]</scope>
    <source>
        <strain evidence="8">CBMB127</strain>
    </source>
</reference>
<dbReference type="GO" id="GO:0016301">
    <property type="term" value="F:kinase activity"/>
    <property type="evidence" value="ECO:0007669"/>
    <property type="project" value="UniProtKB-KW"/>
</dbReference>
<keyword evidence="3" id="KW-0547">Nucleotide-binding</keyword>
<sequence length="297" mass="32566">MSNSVMILGEVLGDVFPEQTIIGGAPYNVARHCHAFGLDVHFLTAVGDDALGQRILAEMQAAGLPAAGVQQHEELPTGQVMVHFEKGGHRFEILDAQAYDALEWPPVETLAIRYPPKLVYFGTLALRHAPMQALAGQWLKLCDAATVFCDINLRAPWYDEVNLRLALQAADILKINHEELPEVCKLFDLPASPDMYEQARYLLMAFNLGEMFVTCGEHGSFWLNAYGDSFRAPPIRLQEPFVDSVGAGDAYTAIVIRGLLAGWSRQTILPRAAAFAASICGIRGAVPGDMAFYTDFI</sequence>
<evidence type="ECO:0000259" key="6">
    <source>
        <dbReference type="Pfam" id="PF00294"/>
    </source>
</evidence>
<evidence type="ECO:0000313" key="7">
    <source>
        <dbReference type="EMBL" id="SDK49322.1"/>
    </source>
</evidence>
<dbReference type="Pfam" id="PF00294">
    <property type="entry name" value="PfkB"/>
    <property type="match status" value="1"/>
</dbReference>
<dbReference type="InterPro" id="IPR011611">
    <property type="entry name" value="PfkB_dom"/>
</dbReference>
<dbReference type="STRING" id="492660.SAMN05192566_1384"/>
<comment type="similarity">
    <text evidence="1">Belongs to the carbohydrate kinase PfkB family.</text>
</comment>
<dbReference type="SUPFAM" id="SSF53613">
    <property type="entry name" value="Ribokinase-like"/>
    <property type="match status" value="1"/>
</dbReference>